<gene>
    <name evidence="1" type="ORF">ALC57_08532</name>
</gene>
<dbReference type="AlphaFoldDB" id="A0A195E274"/>
<sequence length="154" mass="17409">MRSGEALEVQWLMLKVTAEKHGRTNAGGIQRHTLRLASIAASTELQASQNSKKIPIFEISSFDVFVIHSLPDPVSIFSFHSGSYPIGRRDCRMTAAKNIGNDIISKLNRSKLDRYTFIDIWFRYRAYGMNCLPVENTILAADAIYDNQMVDTDH</sequence>
<organism evidence="1 2">
    <name type="scientific">Trachymyrmex cornetzi</name>
    <dbReference type="NCBI Taxonomy" id="471704"/>
    <lineage>
        <taxon>Eukaryota</taxon>
        <taxon>Metazoa</taxon>
        <taxon>Ecdysozoa</taxon>
        <taxon>Arthropoda</taxon>
        <taxon>Hexapoda</taxon>
        <taxon>Insecta</taxon>
        <taxon>Pterygota</taxon>
        <taxon>Neoptera</taxon>
        <taxon>Endopterygota</taxon>
        <taxon>Hymenoptera</taxon>
        <taxon>Apocrita</taxon>
        <taxon>Aculeata</taxon>
        <taxon>Formicoidea</taxon>
        <taxon>Formicidae</taxon>
        <taxon>Myrmicinae</taxon>
        <taxon>Trachymyrmex</taxon>
    </lineage>
</organism>
<proteinExistence type="predicted"/>
<evidence type="ECO:0000313" key="2">
    <source>
        <dbReference type="Proteomes" id="UP000078492"/>
    </source>
</evidence>
<name>A0A195E274_9HYME</name>
<accession>A0A195E274</accession>
<evidence type="ECO:0000313" key="1">
    <source>
        <dbReference type="EMBL" id="KYN19176.1"/>
    </source>
</evidence>
<protein>
    <submittedName>
        <fullName evidence="1">Uncharacterized protein</fullName>
    </submittedName>
</protein>
<dbReference type="EMBL" id="KQ979776">
    <property type="protein sequence ID" value="KYN19176.1"/>
    <property type="molecule type" value="Genomic_DNA"/>
</dbReference>
<reference evidence="1 2" key="1">
    <citation type="submission" date="2015-09" db="EMBL/GenBank/DDBJ databases">
        <title>Trachymyrmex cornetzi WGS genome.</title>
        <authorList>
            <person name="Nygaard S."/>
            <person name="Hu H."/>
            <person name="Boomsma J."/>
            <person name="Zhang G."/>
        </authorList>
    </citation>
    <scope>NUCLEOTIDE SEQUENCE [LARGE SCALE GENOMIC DNA]</scope>
    <source>
        <strain evidence="1">Tcor2-1</strain>
        <tissue evidence="1">Whole body</tissue>
    </source>
</reference>
<keyword evidence="2" id="KW-1185">Reference proteome</keyword>
<dbReference type="Proteomes" id="UP000078492">
    <property type="component" value="Unassembled WGS sequence"/>
</dbReference>